<organism evidence="8 9">
    <name type="scientific">Stylosanthes scabra</name>
    <dbReference type="NCBI Taxonomy" id="79078"/>
    <lineage>
        <taxon>Eukaryota</taxon>
        <taxon>Viridiplantae</taxon>
        <taxon>Streptophyta</taxon>
        <taxon>Embryophyta</taxon>
        <taxon>Tracheophyta</taxon>
        <taxon>Spermatophyta</taxon>
        <taxon>Magnoliopsida</taxon>
        <taxon>eudicotyledons</taxon>
        <taxon>Gunneridae</taxon>
        <taxon>Pentapetalae</taxon>
        <taxon>rosids</taxon>
        <taxon>fabids</taxon>
        <taxon>Fabales</taxon>
        <taxon>Fabaceae</taxon>
        <taxon>Papilionoideae</taxon>
        <taxon>50 kb inversion clade</taxon>
        <taxon>dalbergioids sensu lato</taxon>
        <taxon>Dalbergieae</taxon>
        <taxon>Pterocarpus clade</taxon>
        <taxon>Stylosanthes</taxon>
    </lineage>
</organism>
<dbReference type="SUPFAM" id="SSF53756">
    <property type="entry name" value="UDP-Glycosyltransferase/glycogen phosphorylase"/>
    <property type="match status" value="1"/>
</dbReference>
<dbReference type="PANTHER" id="PTHR48047">
    <property type="entry name" value="GLYCOSYLTRANSFERASE"/>
    <property type="match status" value="1"/>
</dbReference>
<evidence type="ECO:0000313" key="9">
    <source>
        <dbReference type="Proteomes" id="UP001341840"/>
    </source>
</evidence>
<reference evidence="8 9" key="1">
    <citation type="journal article" date="2023" name="Plants (Basel)">
        <title>Bridging the Gap: Combining Genomics and Transcriptomics Approaches to Understand Stylosanthes scabra, an Orphan Legume from the Brazilian Caatinga.</title>
        <authorList>
            <person name="Ferreira-Neto J.R.C."/>
            <person name="da Silva M.D."/>
            <person name="Binneck E."/>
            <person name="de Melo N.F."/>
            <person name="da Silva R.H."/>
            <person name="de Melo A.L.T.M."/>
            <person name="Pandolfi V."/>
            <person name="Bustamante F.O."/>
            <person name="Brasileiro-Vidal A.C."/>
            <person name="Benko-Iseppon A.M."/>
        </authorList>
    </citation>
    <scope>NUCLEOTIDE SEQUENCE [LARGE SCALE GENOMIC DNA]</scope>
    <source>
        <tissue evidence="8">Leaves</tissue>
    </source>
</reference>
<sequence length="498" mass="56116">MAMGSQEQPQLHFVLFPFMAQGHMIPMMDLARLILAHRKNNHVTVVTTPRNAIRFASRFSRYTQEHGLRFRLVELQFPCNEAGLPDGCENIDMLPSLDDAMTFFFATRSLRLPAERLFQELTPPPSCIIADMCLPYTIHIANQFKIPRISFIGVSCFYLLCKHNIKVFNAVESVANESEYFVVPGIPDRIEITVTQSEISDSKEWKQFSEEIKEAEMESYGVMMNSFEELEAAYARGYKEVRNNNKAWCIGPVSLSNQDHFDKAQRGNKNSSVYEWQHLIKWLDLRKPKSVVYVCFGSICNLTSLQLIEIGLALEASNRPFIWVIREGTELEALDKWIKEDGFEERTSKGRGGGLLIRGWAPQLLILSHDAIGGFITHCGWNSTLEAICAGVPMATWPLFSDQFLNEKLIVQILGVGVETPNLVKKGSEKSGALLVKKEDVEGAIEKLMGDSSESETRRKRVSELAQMARKAVENGGSSHTNLASAIQDIMQEAKRSD</sequence>
<dbReference type="EC" id="2.4.1.-" evidence="5"/>
<evidence type="ECO:0000256" key="2">
    <source>
        <dbReference type="ARBA" id="ARBA00022676"/>
    </source>
</evidence>
<evidence type="ECO:0000256" key="6">
    <source>
        <dbReference type="SAM" id="MobiDB-lite"/>
    </source>
</evidence>
<dbReference type="Gene3D" id="3.40.50.2000">
    <property type="entry name" value="Glycogen Phosphorylase B"/>
    <property type="match status" value="2"/>
</dbReference>
<evidence type="ECO:0000313" key="8">
    <source>
        <dbReference type="EMBL" id="MED6216276.1"/>
    </source>
</evidence>
<keyword evidence="9" id="KW-1185">Reference proteome</keyword>
<dbReference type="PROSITE" id="PS00375">
    <property type="entry name" value="UDPGT"/>
    <property type="match status" value="1"/>
</dbReference>
<name>A0ABU6Z2S2_9FABA</name>
<keyword evidence="2 4" id="KW-0328">Glycosyltransferase</keyword>
<dbReference type="EMBL" id="JASCZI010271873">
    <property type="protein sequence ID" value="MED6216276.1"/>
    <property type="molecule type" value="Genomic_DNA"/>
</dbReference>
<feature type="domain" description="Glycosyltransferase N-terminal" evidence="7">
    <location>
        <begin position="13"/>
        <end position="253"/>
    </location>
</feature>
<dbReference type="Pfam" id="PF26168">
    <property type="entry name" value="Glyco_transf_N"/>
    <property type="match status" value="1"/>
</dbReference>
<dbReference type="InterPro" id="IPR002213">
    <property type="entry name" value="UDP_glucos_trans"/>
</dbReference>
<evidence type="ECO:0000259" key="7">
    <source>
        <dbReference type="Pfam" id="PF26168"/>
    </source>
</evidence>
<evidence type="ECO:0000256" key="4">
    <source>
        <dbReference type="RuleBase" id="RU003718"/>
    </source>
</evidence>
<comment type="similarity">
    <text evidence="1 4">Belongs to the UDP-glycosyltransferase family.</text>
</comment>
<keyword evidence="3 4" id="KW-0808">Transferase</keyword>
<gene>
    <name evidence="8" type="primary">DOGT1_1</name>
    <name evidence="8" type="ORF">PIB30_006219</name>
</gene>
<dbReference type="Proteomes" id="UP001341840">
    <property type="component" value="Unassembled WGS sequence"/>
</dbReference>
<comment type="caution">
    <text evidence="8">The sequence shown here is derived from an EMBL/GenBank/DDBJ whole genome shotgun (WGS) entry which is preliminary data.</text>
</comment>
<feature type="compositionally biased region" description="Polar residues" evidence="6">
    <location>
        <begin position="476"/>
        <end position="485"/>
    </location>
</feature>
<evidence type="ECO:0000256" key="5">
    <source>
        <dbReference type="RuleBase" id="RU362057"/>
    </source>
</evidence>
<dbReference type="CDD" id="cd03784">
    <property type="entry name" value="GT1_Gtf-like"/>
    <property type="match status" value="1"/>
</dbReference>
<feature type="region of interest" description="Disordered" evidence="6">
    <location>
        <begin position="473"/>
        <end position="498"/>
    </location>
</feature>
<dbReference type="Pfam" id="PF00201">
    <property type="entry name" value="UDPGT"/>
    <property type="match status" value="1"/>
</dbReference>
<proteinExistence type="inferred from homology"/>
<accession>A0ABU6Z2S2</accession>
<evidence type="ECO:0000256" key="3">
    <source>
        <dbReference type="ARBA" id="ARBA00022679"/>
    </source>
</evidence>
<protein>
    <recommendedName>
        <fullName evidence="5">Glycosyltransferase</fullName>
        <ecNumber evidence="5">2.4.1.-</ecNumber>
    </recommendedName>
</protein>
<dbReference type="PANTHER" id="PTHR48047:SF229">
    <property type="entry name" value="UDP-GLYCOSYLTRANSFERASE 73C3-RELATED"/>
    <property type="match status" value="1"/>
</dbReference>
<dbReference type="InterPro" id="IPR035595">
    <property type="entry name" value="UDP_glycos_trans_CS"/>
</dbReference>
<evidence type="ECO:0000256" key="1">
    <source>
        <dbReference type="ARBA" id="ARBA00009995"/>
    </source>
</evidence>
<dbReference type="InterPro" id="IPR058980">
    <property type="entry name" value="Glyco_transf_N"/>
</dbReference>